<evidence type="ECO:0008006" key="3">
    <source>
        <dbReference type="Google" id="ProtNLM"/>
    </source>
</evidence>
<gene>
    <name evidence="1" type="ORF">SAMN04487884_102103</name>
</gene>
<accession>A0A1H9LKR0</accession>
<dbReference type="Proteomes" id="UP000182584">
    <property type="component" value="Unassembled WGS sequence"/>
</dbReference>
<dbReference type="OrthoDB" id="2002896at2"/>
<dbReference type="EMBL" id="FOGJ01000002">
    <property type="protein sequence ID" value="SER11958.1"/>
    <property type="molecule type" value="Genomic_DNA"/>
</dbReference>
<sequence>MPKFEKVFNMDKEKNAAAVYKALENGRGKELLSSFLTEAQGAGAMHLAKANVVITANYVCHYGDFKKSLVILPIKDITNVYSSNCFYGSYDYSFKAVAVETVMGETFYFSKCSKHQNVADYNTELDTLAKRCRMNEGSLIA</sequence>
<dbReference type="InterPro" id="IPR011993">
    <property type="entry name" value="PH-like_dom_sf"/>
</dbReference>
<name>A0A1H9LKR0_BUTFI</name>
<dbReference type="RefSeq" id="WP_074753992.1">
    <property type="nucleotide sequence ID" value="NZ_FOGJ01000002.1"/>
</dbReference>
<organism evidence="1 2">
    <name type="scientific">Butyrivibrio fibrisolvens</name>
    <dbReference type="NCBI Taxonomy" id="831"/>
    <lineage>
        <taxon>Bacteria</taxon>
        <taxon>Bacillati</taxon>
        <taxon>Bacillota</taxon>
        <taxon>Clostridia</taxon>
        <taxon>Lachnospirales</taxon>
        <taxon>Lachnospiraceae</taxon>
        <taxon>Butyrivibrio</taxon>
    </lineage>
</organism>
<dbReference type="AlphaFoldDB" id="A0A1H9LKR0"/>
<evidence type="ECO:0000313" key="2">
    <source>
        <dbReference type="Proteomes" id="UP000182584"/>
    </source>
</evidence>
<proteinExistence type="predicted"/>
<dbReference type="eggNOG" id="ENOG5032EW4">
    <property type="taxonomic scope" value="Bacteria"/>
</dbReference>
<reference evidence="1 2" key="1">
    <citation type="submission" date="2016-10" db="EMBL/GenBank/DDBJ databases">
        <authorList>
            <person name="de Groot N.N."/>
        </authorList>
    </citation>
    <scope>NUCLEOTIDE SEQUENCE [LARGE SCALE GENOMIC DNA]</scope>
    <source>
        <strain evidence="1 2">AR40</strain>
    </source>
</reference>
<dbReference type="Gene3D" id="2.30.29.30">
    <property type="entry name" value="Pleckstrin-homology domain (PH domain)/Phosphotyrosine-binding domain (PTB)"/>
    <property type="match status" value="1"/>
</dbReference>
<protein>
    <recommendedName>
        <fullName evidence="3">YokE-like PH domain-containing protein</fullName>
    </recommendedName>
</protein>
<evidence type="ECO:0000313" key="1">
    <source>
        <dbReference type="EMBL" id="SER11958.1"/>
    </source>
</evidence>